<comment type="caution">
    <text evidence="2">The sequence shown here is derived from an EMBL/GenBank/DDBJ whole genome shotgun (WGS) entry which is preliminary data.</text>
</comment>
<organism evidence="2 3">
    <name type="scientific">Romeriopsis navalis LEGE 11480</name>
    <dbReference type="NCBI Taxonomy" id="2777977"/>
    <lineage>
        <taxon>Bacteria</taxon>
        <taxon>Bacillati</taxon>
        <taxon>Cyanobacteriota</taxon>
        <taxon>Cyanophyceae</taxon>
        <taxon>Leptolyngbyales</taxon>
        <taxon>Leptolyngbyaceae</taxon>
        <taxon>Romeriopsis</taxon>
        <taxon>Romeriopsis navalis</taxon>
    </lineage>
</organism>
<dbReference type="AlphaFoldDB" id="A0A928VSG6"/>
<name>A0A928VSG6_9CYAN</name>
<sequence length="503" mass="54164">MQRWHYPVRTGGQILAAVALLATTTVGATAQTAPRVQQKTHTLDYGTYLGGVGHDQARGVDFTSDNSVVACGNFANLQTRGAQVRTALGADVTSAAKLLKLSATGQTVLTELSLGDRIDDCQMIRHPGGNKYRDRLVVSGTFGVAVVSPSNMRIVWSAALDGPAGNGRSEGGQTRSSIDNQGQVATLRNNVVSLFNHKGQLKRTYSIDRSFANDIAMDPYRSQLYVVGFANRRNVNDSNNPVQMPFMYALDTLRLGFLWRTWDYDTNLLTPSADPNSAPNNNMADGRIYRVTVGGDGQVAVLGETAGGNSVFRWNGKDFTTPTLIKYDPNSDTYNSNSAHMLFFGKVDANTGVVIAGQNAVPRLDPDARGRANAFRARDGAIVSDQAGNLIIGGISAYGTPERAENNFAGEFVAPYQGDDMILLQVAADLQSRQRWTPFARQPGGGGVLSAVAVKEDRLAVFGSSTFGSLMTTPNSLVPQPFDPEKNDDRQDAYLGVLRDINQ</sequence>
<evidence type="ECO:0000313" key="3">
    <source>
        <dbReference type="Proteomes" id="UP000625316"/>
    </source>
</evidence>
<dbReference type="RefSeq" id="WP_264326547.1">
    <property type="nucleotide sequence ID" value="NZ_JADEXQ010000073.1"/>
</dbReference>
<proteinExistence type="predicted"/>
<dbReference type="SUPFAM" id="SSF63829">
    <property type="entry name" value="Calcium-dependent phosphotriesterase"/>
    <property type="match status" value="1"/>
</dbReference>
<dbReference type="EMBL" id="JADEXQ010000073">
    <property type="protein sequence ID" value="MBE9031720.1"/>
    <property type="molecule type" value="Genomic_DNA"/>
</dbReference>
<feature type="chain" id="PRO_5037024405" description="Delta-60 repeat domain-containing protein" evidence="1">
    <location>
        <begin position="31"/>
        <end position="503"/>
    </location>
</feature>
<dbReference type="Proteomes" id="UP000625316">
    <property type="component" value="Unassembled WGS sequence"/>
</dbReference>
<accession>A0A928VSG6</accession>
<keyword evidence="3" id="KW-1185">Reference proteome</keyword>
<keyword evidence="1" id="KW-0732">Signal</keyword>
<feature type="signal peptide" evidence="1">
    <location>
        <begin position="1"/>
        <end position="30"/>
    </location>
</feature>
<evidence type="ECO:0000256" key="1">
    <source>
        <dbReference type="SAM" id="SignalP"/>
    </source>
</evidence>
<gene>
    <name evidence="2" type="ORF">IQ266_18465</name>
</gene>
<evidence type="ECO:0000313" key="2">
    <source>
        <dbReference type="EMBL" id="MBE9031720.1"/>
    </source>
</evidence>
<protein>
    <recommendedName>
        <fullName evidence="4">Delta-60 repeat domain-containing protein</fullName>
    </recommendedName>
</protein>
<evidence type="ECO:0008006" key="4">
    <source>
        <dbReference type="Google" id="ProtNLM"/>
    </source>
</evidence>
<reference evidence="2" key="1">
    <citation type="submission" date="2020-10" db="EMBL/GenBank/DDBJ databases">
        <authorList>
            <person name="Castelo-Branco R."/>
            <person name="Eusebio N."/>
            <person name="Adriana R."/>
            <person name="Vieira A."/>
            <person name="Brugerolle De Fraissinette N."/>
            <person name="Rezende De Castro R."/>
            <person name="Schneider M.P."/>
            <person name="Vasconcelos V."/>
            <person name="Leao P.N."/>
        </authorList>
    </citation>
    <scope>NUCLEOTIDE SEQUENCE</scope>
    <source>
        <strain evidence="2">LEGE 11480</strain>
    </source>
</reference>